<feature type="region of interest" description="Disordered" evidence="1">
    <location>
        <begin position="429"/>
        <end position="477"/>
    </location>
</feature>
<feature type="region of interest" description="Disordered" evidence="1">
    <location>
        <begin position="53"/>
        <end position="81"/>
    </location>
</feature>
<keyword evidence="4" id="KW-1185">Reference proteome</keyword>
<dbReference type="InterPro" id="IPR002931">
    <property type="entry name" value="Transglutaminase-like"/>
</dbReference>
<dbReference type="Pfam" id="PF01841">
    <property type="entry name" value="Transglut_core"/>
    <property type="match status" value="1"/>
</dbReference>
<organism evidence="3 4">
    <name type="scientific">Lujinxingia vulgaris</name>
    <dbReference type="NCBI Taxonomy" id="2600176"/>
    <lineage>
        <taxon>Bacteria</taxon>
        <taxon>Deltaproteobacteria</taxon>
        <taxon>Bradymonadales</taxon>
        <taxon>Lujinxingiaceae</taxon>
        <taxon>Lujinxingia</taxon>
    </lineage>
</organism>
<dbReference type="SUPFAM" id="SSF54001">
    <property type="entry name" value="Cysteine proteinases"/>
    <property type="match status" value="1"/>
</dbReference>
<feature type="compositionally biased region" description="Low complexity" evidence="1">
    <location>
        <begin position="445"/>
        <end position="462"/>
    </location>
</feature>
<evidence type="ECO:0000313" key="3">
    <source>
        <dbReference type="EMBL" id="TXD38588.1"/>
    </source>
</evidence>
<dbReference type="AlphaFoldDB" id="A0A5C6XDP7"/>
<dbReference type="Proteomes" id="UP000321412">
    <property type="component" value="Unassembled WGS sequence"/>
</dbReference>
<name>A0A5C6XDP7_9DELT</name>
<dbReference type="EMBL" id="VOSM01000002">
    <property type="protein sequence ID" value="TXD38588.1"/>
    <property type="molecule type" value="Genomic_DNA"/>
</dbReference>
<evidence type="ECO:0000256" key="1">
    <source>
        <dbReference type="SAM" id="MobiDB-lite"/>
    </source>
</evidence>
<evidence type="ECO:0000259" key="2">
    <source>
        <dbReference type="SMART" id="SM00460"/>
    </source>
</evidence>
<feature type="domain" description="Transglutaminase-like" evidence="2">
    <location>
        <begin position="331"/>
        <end position="384"/>
    </location>
</feature>
<gene>
    <name evidence="3" type="ORF">FRC98_06820</name>
</gene>
<comment type="caution">
    <text evidence="3">The sequence shown here is derived from an EMBL/GenBank/DDBJ whole genome shotgun (WGS) entry which is preliminary data.</text>
</comment>
<proteinExistence type="predicted"/>
<feature type="region of interest" description="Disordered" evidence="1">
    <location>
        <begin position="95"/>
        <end position="121"/>
    </location>
</feature>
<reference evidence="3 4" key="1">
    <citation type="submission" date="2019-08" db="EMBL/GenBank/DDBJ databases">
        <title>Bradymonadales sp. TMQ4.</title>
        <authorList>
            <person name="Liang Q."/>
        </authorList>
    </citation>
    <scope>NUCLEOTIDE SEQUENCE [LARGE SCALE GENOMIC DNA]</scope>
    <source>
        <strain evidence="3 4">TMQ4</strain>
    </source>
</reference>
<evidence type="ECO:0000313" key="4">
    <source>
        <dbReference type="Proteomes" id="UP000321412"/>
    </source>
</evidence>
<dbReference type="SMART" id="SM00460">
    <property type="entry name" value="TGc"/>
    <property type="match status" value="1"/>
</dbReference>
<protein>
    <submittedName>
        <fullName evidence="3">Transglutaminase domain-containing protein</fullName>
    </submittedName>
</protein>
<dbReference type="InterPro" id="IPR038765">
    <property type="entry name" value="Papain-like_cys_pep_sf"/>
</dbReference>
<sequence>MRRDKAQRWRWRIRGTAAAVVLALPALLWAQESRRGDQVLHRHLDAQRFEAVSESDDGVSVASGQQAGAGPSPWEGQGQPGLSVEAGAQEWFWTADGPVAPSPLEAPHGGLDPATGSATLDTNTDRVSALNYQASFEPSVVPWKRGVAHDGVVRQGDGIYSTRRVSSSLRTVRVGGASAGAGEDRFWGSFLVRMEAGRAHPIPSVAPGQRVVQVLAEPLVDVEVLRDGADNFYLRGDVDGVVRVNMELAVDAFYFDGVLDEDVSWERFAPPERVLPDAEARAVAARVLGTRGIDRGLSPGEALNALVGYYRDFEARPFPQDEVGGDRYEAISTLQVGVCRHRALAFLVSAGSLGIESRYVYNEAHAFVEVRWPGQGWRRIDLGGAADGFNYQNMGANSVHRGGERDGFPQPQRYLDEIIALEGGDSSGALGEAAGGDVSDEGANTPSDAASSEASTATPGTPEAQRASPPENMQEARPMEAALPPIEILEASGQVMRGASLRVRGRVQRGDAQRVEVLLVPAGSDGFERGVALGEAAVRASGEFVGEWTVPRRVTLGRWVIKARQVPR</sequence>
<dbReference type="OrthoDB" id="5516740at2"/>
<accession>A0A5C6XDP7</accession>
<dbReference type="Gene3D" id="3.10.620.30">
    <property type="match status" value="1"/>
</dbReference>
<dbReference type="RefSeq" id="WP_146980525.1">
    <property type="nucleotide sequence ID" value="NZ_VOSM01000002.1"/>
</dbReference>